<dbReference type="EMBL" id="LT629751">
    <property type="protein sequence ID" value="SDS07592.1"/>
    <property type="molecule type" value="Genomic_DNA"/>
</dbReference>
<dbReference type="SUPFAM" id="SSF46894">
    <property type="entry name" value="C-terminal effector domain of the bipartite response regulators"/>
    <property type="match status" value="1"/>
</dbReference>
<dbReference type="GO" id="GO:0006355">
    <property type="term" value="P:regulation of DNA-templated transcription"/>
    <property type="evidence" value="ECO:0007669"/>
    <property type="project" value="InterPro"/>
</dbReference>
<dbReference type="InterPro" id="IPR036388">
    <property type="entry name" value="WH-like_DNA-bd_sf"/>
</dbReference>
<dbReference type="SMART" id="SM00421">
    <property type="entry name" value="HTH_LUXR"/>
    <property type="match status" value="1"/>
</dbReference>
<dbReference type="Pfam" id="PF00196">
    <property type="entry name" value="GerE"/>
    <property type="match status" value="1"/>
</dbReference>
<dbReference type="InterPro" id="IPR016032">
    <property type="entry name" value="Sig_transdc_resp-reg_C-effctor"/>
</dbReference>
<evidence type="ECO:0000313" key="2">
    <source>
        <dbReference type="EMBL" id="SDS07592.1"/>
    </source>
</evidence>
<dbReference type="STRING" id="1392877.SAMN05216221_1013"/>
<accession>A0A1H1P8S8</accession>
<organism evidence="2 3">
    <name type="scientific">Pseudomonas oryzae</name>
    <dbReference type="NCBI Taxonomy" id="1392877"/>
    <lineage>
        <taxon>Bacteria</taxon>
        <taxon>Pseudomonadati</taxon>
        <taxon>Pseudomonadota</taxon>
        <taxon>Gammaproteobacteria</taxon>
        <taxon>Pseudomonadales</taxon>
        <taxon>Pseudomonadaceae</taxon>
        <taxon>Pseudomonas</taxon>
    </lineage>
</organism>
<dbReference type="Gene3D" id="1.10.10.10">
    <property type="entry name" value="Winged helix-like DNA-binding domain superfamily/Winged helix DNA-binding domain"/>
    <property type="match status" value="1"/>
</dbReference>
<sequence>METTTAGIHALAELDLAEYDRLVAALYDAALDSRLWHIPMEQLRDLFAANYVTLILRIPDQSDAGLMIVAGDVEGEGKVTYLTYPHTSTPFINQPVDKVFTVDDLMSEKDWRESSYYQHWCGPKGVYHVMGVDIATPDSGKLRFRITRPESAPRFSARDRALCELILPHLRRALNMHNQLDRSQSMGALYSQAISRLSVATIVLDESGRVLQQNAVAQEILAGADGLKLVGGRLEASYPSDNRELQRLVRNAFARQGKESPAIAEAVSIARPSGQVSLVVVVESVPSLEWAESKGQPAVVVYIRDAVGKSLTSTTVAKQLFNLTPAETALCLELANGLSLEEAAEALNIRRNTARAHLRAIFSKTGVRRQTELVRIMLNSVMAVGQADGQAPRLRAG</sequence>
<proteinExistence type="predicted"/>
<evidence type="ECO:0000313" key="3">
    <source>
        <dbReference type="Proteomes" id="UP000243359"/>
    </source>
</evidence>
<dbReference type="Proteomes" id="UP000243359">
    <property type="component" value="Chromosome I"/>
</dbReference>
<feature type="domain" description="HTH luxR-type" evidence="1">
    <location>
        <begin position="320"/>
        <end position="377"/>
    </location>
</feature>
<gene>
    <name evidence="2" type="ORF">SAMN05216221_1013</name>
</gene>
<reference evidence="3" key="1">
    <citation type="submission" date="2016-10" db="EMBL/GenBank/DDBJ databases">
        <authorList>
            <person name="Varghese N."/>
            <person name="Submissions S."/>
        </authorList>
    </citation>
    <scope>NUCLEOTIDE SEQUENCE [LARGE SCALE GENOMIC DNA]</scope>
    <source>
        <strain evidence="3">KCTC 32247</strain>
    </source>
</reference>
<dbReference type="GO" id="GO:0003677">
    <property type="term" value="F:DNA binding"/>
    <property type="evidence" value="ECO:0007669"/>
    <property type="project" value="UniProtKB-KW"/>
</dbReference>
<dbReference type="AlphaFoldDB" id="A0A1H1P8S8"/>
<name>A0A1H1P8S8_9PSED</name>
<evidence type="ECO:0000259" key="1">
    <source>
        <dbReference type="SMART" id="SM00421"/>
    </source>
</evidence>
<dbReference type="InterPro" id="IPR000792">
    <property type="entry name" value="Tscrpt_reg_LuxR_C"/>
</dbReference>
<keyword evidence="3" id="KW-1185">Reference proteome</keyword>
<dbReference type="RefSeq" id="WP_231975706.1">
    <property type="nucleotide sequence ID" value="NZ_LT629751.1"/>
</dbReference>
<protein>
    <submittedName>
        <fullName evidence="2">DNA-binding transcriptional regulator, CsgD family</fullName>
    </submittedName>
</protein>
<keyword evidence="2" id="KW-0238">DNA-binding</keyword>